<evidence type="ECO:0000313" key="2">
    <source>
        <dbReference type="Proteomes" id="UP001141950"/>
    </source>
</evidence>
<dbReference type="Gene3D" id="2.60.40.2000">
    <property type="match status" value="1"/>
</dbReference>
<dbReference type="InterPro" id="IPR022476">
    <property type="entry name" value="Spore_YabP/YqfC"/>
</dbReference>
<accession>A0A9X2SBF2</accession>
<gene>
    <name evidence="1" type="primary">yabP</name>
    <name evidence="1" type="ORF">NQZ67_25345</name>
</gene>
<dbReference type="AlphaFoldDB" id="A0A9X2SBF2"/>
<dbReference type="Proteomes" id="UP001141950">
    <property type="component" value="Unassembled WGS sequence"/>
</dbReference>
<dbReference type="Pfam" id="PF07873">
    <property type="entry name" value="YabP"/>
    <property type="match status" value="1"/>
</dbReference>
<organism evidence="1 2">
    <name type="scientific">Paenibacillus soyae</name>
    <dbReference type="NCBI Taxonomy" id="2969249"/>
    <lineage>
        <taxon>Bacteria</taxon>
        <taxon>Bacillati</taxon>
        <taxon>Bacillota</taxon>
        <taxon>Bacilli</taxon>
        <taxon>Bacillales</taxon>
        <taxon>Paenibacillaceae</taxon>
        <taxon>Paenibacillus</taxon>
    </lineage>
</organism>
<reference evidence="1" key="1">
    <citation type="submission" date="2022-08" db="EMBL/GenBank/DDBJ databases">
        <title>The genomic sequence of strain Paenibacillus sp. SCIV0701.</title>
        <authorList>
            <person name="Zhao H."/>
        </authorList>
    </citation>
    <scope>NUCLEOTIDE SEQUENCE</scope>
    <source>
        <strain evidence="1">SCIV0701</strain>
    </source>
</reference>
<keyword evidence="2" id="KW-1185">Reference proteome</keyword>
<dbReference type="RefSeq" id="WP_257451473.1">
    <property type="nucleotide sequence ID" value="NZ_JANIPJ010000024.1"/>
</dbReference>
<sequence length="95" mass="10553">MVESGKGQKNQEIRMINRKLLELTGVVNVESFDSEEFLLETELGFLTVTGQNLHIKHLSLEQGLVAIEGYVHSLAYLDGTSANNKSKGLFGKLFK</sequence>
<dbReference type="InterPro" id="IPR038705">
    <property type="entry name" value="YabP_sf"/>
</dbReference>
<proteinExistence type="predicted"/>
<evidence type="ECO:0000313" key="1">
    <source>
        <dbReference type="EMBL" id="MCR2807216.1"/>
    </source>
</evidence>
<name>A0A9X2SBF2_9BACL</name>
<dbReference type="GO" id="GO:0030435">
    <property type="term" value="P:sporulation resulting in formation of a cellular spore"/>
    <property type="evidence" value="ECO:0007669"/>
    <property type="project" value="InterPro"/>
</dbReference>
<dbReference type="PIRSF" id="PIRSF011576">
    <property type="entry name" value="YabP"/>
    <property type="match status" value="1"/>
</dbReference>
<dbReference type="NCBIfam" id="TIGR02892">
    <property type="entry name" value="spore_yabP"/>
    <property type="match status" value="1"/>
</dbReference>
<dbReference type="InterPro" id="IPR012504">
    <property type="entry name" value="Spore_YabP"/>
</dbReference>
<protein>
    <submittedName>
        <fullName evidence="1">Sporulation protein YabP</fullName>
    </submittedName>
</protein>
<comment type="caution">
    <text evidence="1">The sequence shown here is derived from an EMBL/GenBank/DDBJ whole genome shotgun (WGS) entry which is preliminary data.</text>
</comment>
<dbReference type="EMBL" id="JANIPJ010000024">
    <property type="protein sequence ID" value="MCR2807216.1"/>
    <property type="molecule type" value="Genomic_DNA"/>
</dbReference>